<evidence type="ECO:0000259" key="6">
    <source>
        <dbReference type="Pfam" id="PF00582"/>
    </source>
</evidence>
<evidence type="ECO:0000313" key="7">
    <source>
        <dbReference type="EMBL" id="SFL92669.1"/>
    </source>
</evidence>
<keyword evidence="5" id="KW-0406">Ion transport</keyword>
<dbReference type="InterPro" id="IPR001046">
    <property type="entry name" value="NRAMP_fam"/>
</dbReference>
<dbReference type="GO" id="GO:0015293">
    <property type="term" value="F:symporter activity"/>
    <property type="evidence" value="ECO:0007669"/>
    <property type="project" value="UniProtKB-UniRule"/>
</dbReference>
<dbReference type="InterPro" id="IPR006016">
    <property type="entry name" value="UspA"/>
</dbReference>
<reference evidence="7 8" key="1">
    <citation type="submission" date="2016-10" db="EMBL/GenBank/DDBJ databases">
        <authorList>
            <person name="de Groot N.N."/>
        </authorList>
    </citation>
    <scope>NUCLEOTIDE SEQUENCE [LARGE SCALE GENOMIC DNA]</scope>
    <source>
        <strain evidence="7 8">ATCC 51327</strain>
    </source>
</reference>
<feature type="transmembrane region" description="Helical" evidence="5">
    <location>
        <begin position="132"/>
        <end position="152"/>
    </location>
</feature>
<feature type="transmembrane region" description="Helical" evidence="5">
    <location>
        <begin position="202"/>
        <end position="222"/>
    </location>
</feature>
<feature type="transmembrane region" description="Helical" evidence="5">
    <location>
        <begin position="341"/>
        <end position="359"/>
    </location>
</feature>
<name>A0A1I4LNY9_9FIRM</name>
<evidence type="ECO:0000256" key="5">
    <source>
        <dbReference type="HAMAP-Rule" id="MF_00221"/>
    </source>
</evidence>
<dbReference type="GO" id="GO:0015086">
    <property type="term" value="F:cadmium ion transmembrane transporter activity"/>
    <property type="evidence" value="ECO:0007669"/>
    <property type="project" value="TreeGrafter"/>
</dbReference>
<keyword evidence="2 5" id="KW-0812">Transmembrane</keyword>
<keyword evidence="5" id="KW-0769">Symport</keyword>
<feature type="transmembrane region" description="Helical" evidence="5">
    <location>
        <begin position="439"/>
        <end position="460"/>
    </location>
</feature>
<feature type="transmembrane region" description="Helical" evidence="5">
    <location>
        <begin position="365"/>
        <end position="386"/>
    </location>
</feature>
<comment type="similarity">
    <text evidence="5">Belongs to the NRAMP family.</text>
</comment>
<dbReference type="RefSeq" id="WP_218142076.1">
    <property type="nucleotide sequence ID" value="NZ_FOTI01000042.1"/>
</dbReference>
<dbReference type="NCBIfam" id="NF037982">
    <property type="entry name" value="Nramp_1"/>
    <property type="match status" value="1"/>
</dbReference>
<dbReference type="PANTHER" id="PTHR11706:SF101">
    <property type="entry name" value="MANGANESE TRANSPORTER SMF1"/>
    <property type="match status" value="1"/>
</dbReference>
<dbReference type="GO" id="GO:0034755">
    <property type="term" value="P:iron ion transmembrane transport"/>
    <property type="evidence" value="ECO:0007669"/>
    <property type="project" value="TreeGrafter"/>
</dbReference>
<keyword evidence="5" id="KW-1003">Cell membrane</keyword>
<dbReference type="SUPFAM" id="SSF52402">
    <property type="entry name" value="Adenine nucleotide alpha hydrolases-like"/>
    <property type="match status" value="1"/>
</dbReference>
<proteinExistence type="inferred from homology"/>
<dbReference type="InterPro" id="IPR014729">
    <property type="entry name" value="Rossmann-like_a/b/a_fold"/>
</dbReference>
<dbReference type="Proteomes" id="UP000199006">
    <property type="component" value="Unassembled WGS sequence"/>
</dbReference>
<evidence type="ECO:0000313" key="8">
    <source>
        <dbReference type="Proteomes" id="UP000199006"/>
    </source>
</evidence>
<dbReference type="GO" id="GO:0005886">
    <property type="term" value="C:plasma membrane"/>
    <property type="evidence" value="ECO:0007669"/>
    <property type="project" value="UniProtKB-SubCell"/>
</dbReference>
<feature type="transmembrane region" description="Helical" evidence="5">
    <location>
        <begin position="243"/>
        <end position="273"/>
    </location>
</feature>
<feature type="transmembrane region" description="Helical" evidence="5">
    <location>
        <begin position="406"/>
        <end position="427"/>
    </location>
</feature>
<dbReference type="HAMAP" id="MF_00221">
    <property type="entry name" value="NRAMP"/>
    <property type="match status" value="1"/>
</dbReference>
<dbReference type="PANTHER" id="PTHR11706">
    <property type="entry name" value="SOLUTE CARRIER PROTEIN FAMILY 11 MEMBER"/>
    <property type="match status" value="1"/>
</dbReference>
<comment type="subcellular location">
    <subcellularLocation>
        <location evidence="5">Cell membrane</location>
        <topology evidence="5">Multi-pass membrane protein</topology>
    </subcellularLocation>
    <subcellularLocation>
        <location evidence="1">Membrane</location>
        <topology evidence="1">Multi-pass membrane protein</topology>
    </subcellularLocation>
</comment>
<comment type="function">
    <text evidence="5">H(+)-stimulated, divalent metal cation uptake system.</text>
</comment>
<dbReference type="AlphaFoldDB" id="A0A1I4LNY9"/>
<dbReference type="CDD" id="cd00293">
    <property type="entry name" value="USP-like"/>
    <property type="match status" value="1"/>
</dbReference>
<dbReference type="PRINTS" id="PR00447">
    <property type="entry name" value="NATRESASSCMP"/>
</dbReference>
<dbReference type="Pfam" id="PF00582">
    <property type="entry name" value="Usp"/>
    <property type="match status" value="1"/>
</dbReference>
<feature type="transmembrane region" description="Helical" evidence="5">
    <location>
        <begin position="293"/>
        <end position="320"/>
    </location>
</feature>
<evidence type="ECO:0000256" key="2">
    <source>
        <dbReference type="ARBA" id="ARBA00022692"/>
    </source>
</evidence>
<dbReference type="GO" id="GO:0005384">
    <property type="term" value="F:manganese ion transmembrane transporter activity"/>
    <property type="evidence" value="ECO:0007669"/>
    <property type="project" value="TreeGrafter"/>
</dbReference>
<evidence type="ECO:0000256" key="1">
    <source>
        <dbReference type="ARBA" id="ARBA00004141"/>
    </source>
</evidence>
<dbReference type="STRING" id="29563.SAMN02983006_02375"/>
<feature type="domain" description="UspA" evidence="6">
    <location>
        <begin position="495"/>
        <end position="629"/>
    </location>
</feature>
<keyword evidence="3 5" id="KW-1133">Transmembrane helix</keyword>
<dbReference type="NCBIfam" id="TIGR01197">
    <property type="entry name" value="nramp"/>
    <property type="match status" value="1"/>
</dbReference>
<keyword evidence="4 5" id="KW-0472">Membrane</keyword>
<dbReference type="Pfam" id="PF01566">
    <property type="entry name" value="Nramp"/>
    <property type="match status" value="1"/>
</dbReference>
<dbReference type="NCBIfam" id="NF001923">
    <property type="entry name" value="PRK00701.1"/>
    <property type="match status" value="1"/>
</dbReference>
<feature type="transmembrane region" description="Helical" evidence="5">
    <location>
        <begin position="164"/>
        <end position="182"/>
    </location>
</feature>
<feature type="transmembrane region" description="Helical" evidence="5">
    <location>
        <begin position="103"/>
        <end position="126"/>
    </location>
</feature>
<dbReference type="EMBL" id="FOTI01000042">
    <property type="protein sequence ID" value="SFL92669.1"/>
    <property type="molecule type" value="Genomic_DNA"/>
</dbReference>
<evidence type="ECO:0000256" key="3">
    <source>
        <dbReference type="ARBA" id="ARBA00022989"/>
    </source>
</evidence>
<dbReference type="GO" id="GO:0046872">
    <property type="term" value="F:metal ion binding"/>
    <property type="evidence" value="ECO:0007669"/>
    <property type="project" value="UniProtKB-UniRule"/>
</dbReference>
<accession>A0A1I4LNY9</accession>
<feature type="transmembrane region" description="Helical" evidence="5">
    <location>
        <begin position="60"/>
        <end position="83"/>
    </location>
</feature>
<comment type="caution">
    <text evidence="5">Lacks conserved residue(s) required for the propagation of feature annotation.</text>
</comment>
<gene>
    <name evidence="5" type="primary">mntH</name>
    <name evidence="7" type="ORF">SAMN02983006_02375</name>
</gene>
<organism evidence="7 8">
    <name type="scientific">Halanaerobium salsuginis</name>
    <dbReference type="NCBI Taxonomy" id="29563"/>
    <lineage>
        <taxon>Bacteria</taxon>
        <taxon>Bacillati</taxon>
        <taxon>Bacillota</taxon>
        <taxon>Clostridia</taxon>
        <taxon>Halanaerobiales</taxon>
        <taxon>Halanaerobiaceae</taxon>
        <taxon>Halanaerobium</taxon>
    </lineage>
</organism>
<evidence type="ECO:0000256" key="4">
    <source>
        <dbReference type="ARBA" id="ARBA00023136"/>
    </source>
</evidence>
<dbReference type="Gene3D" id="3.40.50.620">
    <property type="entry name" value="HUPs"/>
    <property type="match status" value="1"/>
</dbReference>
<protein>
    <recommendedName>
        <fullName evidence="5">Divalent metal cation transporter MntH</fullName>
    </recommendedName>
</protein>
<keyword evidence="8" id="KW-1185">Reference proteome</keyword>
<feature type="transmembrane region" description="Helical" evidence="5">
    <location>
        <begin position="21"/>
        <end position="40"/>
    </location>
</feature>
<sequence length="629" mass="68733">MKEKKSLSEINASIDIPEQYNVFKRLIAFIGPAYLVSIGYMDPGNWATDIAGGSKFGYALIWVLLMSNIMAVILQSLCARLGIVTGQDLAQACAAHYHKTINYILWLLTELAIIATDLAEVLGSAIGLELLFHIPLAYGVVITAFDTFIILVIQRFGVRKLEALVVGLISIIGLSFLIEILLSNPDYSAVASGFIPSLPGEGALFIAIGILGATVMPHNLYLHSSLVQSRNIKRTEAGIKQAIRFNIFDSAVALNLAFFVNAAILVMAAAVFHTTGNTEVDEIQQAYRLLEPILGTTLAPILFGVALIASGQASTITGTLTGQIIMEGFINLRLRPWLRRLITRLLAIIPALIVILYFGESSTGWLLVLSQVILSLQLSFAVVPLIHFVSDKGLMKKFVIKPWLKIIAWVIAITIMVLNLQLVVSTLNEFITGSSNNLFFDGLILLFSTGLGLLLLYIVFEPILTNLFGRRILNKNQADIHGSCVIPQIKAIVPFQKVAVALDFSDSDQQILSYTLGVAQQSTQVVLLHVVESAGARIYGDKIEDTESRLDRARLERYAVELRENGVENVTVKIGYGSPVRTLAELIKSEESDLAIFGSHGHQGIKDLIFGVTSNRVKDKLNIPVLIAK</sequence>
<keyword evidence="5" id="KW-0813">Transport</keyword>